<dbReference type="InterPro" id="IPR027417">
    <property type="entry name" value="P-loop_NTPase"/>
</dbReference>
<dbReference type="Gene3D" id="1.20.1560.10">
    <property type="entry name" value="ABC transporter type 1, transmembrane domain"/>
    <property type="match status" value="1"/>
</dbReference>
<dbReference type="InterPro" id="IPR036640">
    <property type="entry name" value="ABC1_TM_sf"/>
</dbReference>
<dbReference type="Pfam" id="PF00664">
    <property type="entry name" value="ABC_membrane"/>
    <property type="match status" value="1"/>
</dbReference>
<dbReference type="GO" id="GO:1904680">
    <property type="term" value="F:peptide transmembrane transporter activity"/>
    <property type="evidence" value="ECO:0007669"/>
    <property type="project" value="InterPro"/>
</dbReference>
<gene>
    <name evidence="10" type="ORF">HG263_12380</name>
</gene>
<evidence type="ECO:0000256" key="3">
    <source>
        <dbReference type="ARBA" id="ARBA00022741"/>
    </source>
</evidence>
<dbReference type="RefSeq" id="WP_171626385.1">
    <property type="nucleotide sequence ID" value="NZ_JABBPG010000004.1"/>
</dbReference>
<dbReference type="PANTHER" id="PTHR24221">
    <property type="entry name" value="ATP-BINDING CASSETTE SUB-FAMILY B"/>
    <property type="match status" value="1"/>
</dbReference>
<feature type="domain" description="ABC transporter" evidence="8">
    <location>
        <begin position="341"/>
        <end position="576"/>
    </location>
</feature>
<dbReference type="InterPro" id="IPR003593">
    <property type="entry name" value="AAA+_ATPase"/>
</dbReference>
<evidence type="ECO:0000313" key="11">
    <source>
        <dbReference type="Proteomes" id="UP000586305"/>
    </source>
</evidence>
<dbReference type="PROSITE" id="PS50893">
    <property type="entry name" value="ABC_TRANSPORTER_2"/>
    <property type="match status" value="1"/>
</dbReference>
<dbReference type="EMBL" id="JABBPG010000004">
    <property type="protein sequence ID" value="NOU51325.1"/>
    <property type="molecule type" value="Genomic_DNA"/>
</dbReference>
<dbReference type="AlphaFoldDB" id="A0A849VDX6"/>
<dbReference type="SMART" id="SM00382">
    <property type="entry name" value="AAA"/>
    <property type="match status" value="1"/>
</dbReference>
<comment type="subcellular location">
    <subcellularLocation>
        <location evidence="1">Cell membrane</location>
        <topology evidence="1">Multi-pass membrane protein</topology>
    </subcellularLocation>
</comment>
<dbReference type="InterPro" id="IPR005898">
    <property type="entry name" value="Cyc_pep_transpt_SyrD/YojI"/>
</dbReference>
<feature type="transmembrane region" description="Helical" evidence="7">
    <location>
        <begin position="65"/>
        <end position="84"/>
    </location>
</feature>
<dbReference type="GO" id="GO:0016887">
    <property type="term" value="F:ATP hydrolysis activity"/>
    <property type="evidence" value="ECO:0007669"/>
    <property type="project" value="InterPro"/>
</dbReference>
<dbReference type="PANTHER" id="PTHR24221:SF654">
    <property type="entry name" value="ATP-BINDING CASSETTE SUB-FAMILY B MEMBER 6"/>
    <property type="match status" value="1"/>
</dbReference>
<dbReference type="NCBIfam" id="TIGR01194">
    <property type="entry name" value="cyc_pep_trnsptr"/>
    <property type="match status" value="1"/>
</dbReference>
<evidence type="ECO:0000256" key="5">
    <source>
        <dbReference type="ARBA" id="ARBA00022989"/>
    </source>
</evidence>
<evidence type="ECO:0000259" key="8">
    <source>
        <dbReference type="PROSITE" id="PS50893"/>
    </source>
</evidence>
<name>A0A849VDX6_9GAMM</name>
<dbReference type="SUPFAM" id="SSF52540">
    <property type="entry name" value="P-loop containing nucleoside triphosphate hydrolases"/>
    <property type="match status" value="1"/>
</dbReference>
<dbReference type="GO" id="GO:0015833">
    <property type="term" value="P:peptide transport"/>
    <property type="evidence" value="ECO:0007669"/>
    <property type="project" value="InterPro"/>
</dbReference>
<keyword evidence="6 7" id="KW-0472">Membrane</keyword>
<dbReference type="Proteomes" id="UP000586305">
    <property type="component" value="Unassembled WGS sequence"/>
</dbReference>
<evidence type="ECO:0000313" key="10">
    <source>
        <dbReference type="EMBL" id="NOU51325.1"/>
    </source>
</evidence>
<dbReference type="Gene3D" id="3.40.50.300">
    <property type="entry name" value="P-loop containing nucleotide triphosphate hydrolases"/>
    <property type="match status" value="1"/>
</dbReference>
<feature type="transmembrane region" description="Helical" evidence="7">
    <location>
        <begin position="284"/>
        <end position="308"/>
    </location>
</feature>
<evidence type="ECO:0000256" key="2">
    <source>
        <dbReference type="ARBA" id="ARBA00022692"/>
    </source>
</evidence>
<keyword evidence="5 7" id="KW-1133">Transmembrane helix</keyword>
<dbReference type="GO" id="GO:0005524">
    <property type="term" value="F:ATP binding"/>
    <property type="evidence" value="ECO:0007669"/>
    <property type="project" value="UniProtKB-KW"/>
</dbReference>
<dbReference type="GO" id="GO:0140359">
    <property type="term" value="F:ABC-type transporter activity"/>
    <property type="evidence" value="ECO:0007669"/>
    <property type="project" value="InterPro"/>
</dbReference>
<keyword evidence="2 7" id="KW-0812">Transmembrane</keyword>
<evidence type="ECO:0000256" key="6">
    <source>
        <dbReference type="ARBA" id="ARBA00023136"/>
    </source>
</evidence>
<keyword evidence="4" id="KW-0067">ATP-binding</keyword>
<feature type="transmembrane region" description="Helical" evidence="7">
    <location>
        <begin position="252"/>
        <end position="272"/>
    </location>
</feature>
<dbReference type="Pfam" id="PF00005">
    <property type="entry name" value="ABC_tran"/>
    <property type="match status" value="1"/>
</dbReference>
<dbReference type="GO" id="GO:0034040">
    <property type="term" value="F:ATPase-coupled lipid transmembrane transporter activity"/>
    <property type="evidence" value="ECO:0007669"/>
    <property type="project" value="TreeGrafter"/>
</dbReference>
<keyword evidence="3" id="KW-0547">Nucleotide-binding</keyword>
<sequence>MKLFDAFSRQAPNKVFFSILLGALSGICYALLIPIVLSAISEDPASVVEYESTVRTVLSYDVSDYKVATLFLIVCVFILVTRTLSQVILTRVSIDLSTEMRIGFYKRIMAASTDVLEKMGSAKLLATITTDVGRIVSGARMLPDVLINSVTIIGLLGFLIYLNINVFWFVIGAITFGVITYQLPILLSNAYLSHSRKKVDDLLEAINGLIYGNKELKLNDVKSRIYLDEVLTKNEHDVRDAEKTGNTITRAAANYGDMISFFVIGIVTFIFINYESMSSDELVGVVMALLYITGPVSIVINSIPQIIVSRVSLNKVNKIFQEIPPENINHDVFPLEDWQEIRFSQVGYQYPERDGLEGFKIGPIDFTIEKGQITFIVGGNGSGKSTLSKLLTLHHQPSSGTISFGNTVVDSHSIKSVRQSISSIYSDYYLFNRLLTENGESEEALKIQQDEIDVYLKELGLDDKVTIKNGEFSTISLSDGQKRRLALLVAFLEDKEFYLFDEWAADQDPIFKEFFYYHILPQLKAKGKAVVAISHDDRYFDVADKILVMESGSLIDCITEREIIDERTKTRNIVSTKKVAAQT</sequence>
<dbReference type="GO" id="GO:0005886">
    <property type="term" value="C:plasma membrane"/>
    <property type="evidence" value="ECO:0007669"/>
    <property type="project" value="UniProtKB-SubCell"/>
</dbReference>
<reference evidence="10 11" key="1">
    <citation type="submission" date="2020-04" db="EMBL/GenBank/DDBJ databases">
        <title>Pseudoalteromonas caenipelagi sp. nov., isolated from a tidal flat.</title>
        <authorList>
            <person name="Park S."/>
            <person name="Yoon J.-H."/>
        </authorList>
    </citation>
    <scope>NUCLEOTIDE SEQUENCE [LARGE SCALE GENOMIC DNA]</scope>
    <source>
        <strain evidence="10 11">JBTF-M23</strain>
    </source>
</reference>
<proteinExistence type="predicted"/>
<feature type="transmembrane region" description="Helical" evidence="7">
    <location>
        <begin position="168"/>
        <end position="192"/>
    </location>
</feature>
<comment type="caution">
    <text evidence="10">The sequence shown here is derived from an EMBL/GenBank/DDBJ whole genome shotgun (WGS) entry which is preliminary data.</text>
</comment>
<feature type="transmembrane region" description="Helical" evidence="7">
    <location>
        <begin position="15"/>
        <end position="40"/>
    </location>
</feature>
<dbReference type="InterPro" id="IPR039421">
    <property type="entry name" value="Type_1_exporter"/>
</dbReference>
<dbReference type="SUPFAM" id="SSF90123">
    <property type="entry name" value="ABC transporter transmembrane region"/>
    <property type="match status" value="1"/>
</dbReference>
<dbReference type="PROSITE" id="PS50929">
    <property type="entry name" value="ABC_TM1F"/>
    <property type="match status" value="1"/>
</dbReference>
<evidence type="ECO:0000256" key="4">
    <source>
        <dbReference type="ARBA" id="ARBA00022840"/>
    </source>
</evidence>
<protein>
    <submittedName>
        <fullName evidence="10">Cyclic peptide export ABC transporter</fullName>
    </submittedName>
</protein>
<accession>A0A849VDX6</accession>
<dbReference type="InterPro" id="IPR003439">
    <property type="entry name" value="ABC_transporter-like_ATP-bd"/>
</dbReference>
<feature type="domain" description="ABC transmembrane type-1" evidence="9">
    <location>
        <begin position="15"/>
        <end position="306"/>
    </location>
</feature>
<evidence type="ECO:0000256" key="7">
    <source>
        <dbReference type="SAM" id="Phobius"/>
    </source>
</evidence>
<evidence type="ECO:0000259" key="9">
    <source>
        <dbReference type="PROSITE" id="PS50929"/>
    </source>
</evidence>
<evidence type="ECO:0000256" key="1">
    <source>
        <dbReference type="ARBA" id="ARBA00004651"/>
    </source>
</evidence>
<organism evidence="10 11">
    <name type="scientific">Pseudoalteromonas caenipelagi</name>
    <dbReference type="NCBI Taxonomy" id="2726988"/>
    <lineage>
        <taxon>Bacteria</taxon>
        <taxon>Pseudomonadati</taxon>
        <taxon>Pseudomonadota</taxon>
        <taxon>Gammaproteobacteria</taxon>
        <taxon>Alteromonadales</taxon>
        <taxon>Pseudoalteromonadaceae</taxon>
        <taxon>Pseudoalteromonas</taxon>
    </lineage>
</organism>
<feature type="transmembrane region" description="Helical" evidence="7">
    <location>
        <begin position="145"/>
        <end position="162"/>
    </location>
</feature>
<keyword evidence="11" id="KW-1185">Reference proteome</keyword>
<dbReference type="InterPro" id="IPR011527">
    <property type="entry name" value="ABC1_TM_dom"/>
</dbReference>